<feature type="domain" description="NADH:quinone oxidoreductase/Mrp antiporter transmembrane" evidence="19">
    <location>
        <begin position="26"/>
        <end position="285"/>
    </location>
</feature>
<keyword evidence="13 18" id="KW-0520">NAD</keyword>
<keyword evidence="15 18" id="KW-0496">Mitochondrion</keyword>
<evidence type="ECO:0000256" key="13">
    <source>
        <dbReference type="ARBA" id="ARBA00023027"/>
    </source>
</evidence>
<keyword evidence="8 18" id="KW-0812">Transmembrane</keyword>
<accession>X1W3E8</accession>
<dbReference type="PRINTS" id="PR01436">
    <property type="entry name" value="NADHDHGNASE2"/>
</dbReference>
<dbReference type="GO" id="GO:0005743">
    <property type="term" value="C:mitochondrial inner membrane"/>
    <property type="evidence" value="ECO:0007669"/>
    <property type="project" value="UniProtKB-SubCell"/>
</dbReference>
<evidence type="ECO:0000256" key="14">
    <source>
        <dbReference type="ARBA" id="ARBA00023075"/>
    </source>
</evidence>
<dbReference type="PANTHER" id="PTHR46552:SF1">
    <property type="entry name" value="NADH-UBIQUINONE OXIDOREDUCTASE CHAIN 2"/>
    <property type="match status" value="1"/>
</dbReference>
<dbReference type="PANTHER" id="PTHR46552">
    <property type="entry name" value="NADH-UBIQUINONE OXIDOREDUCTASE CHAIN 2"/>
    <property type="match status" value="1"/>
</dbReference>
<dbReference type="AlphaFoldDB" id="X1W3E8"/>
<evidence type="ECO:0000256" key="7">
    <source>
        <dbReference type="ARBA" id="ARBA00022660"/>
    </source>
</evidence>
<dbReference type="InterPro" id="IPR001750">
    <property type="entry name" value="ND/Mrp_TM"/>
</dbReference>
<comment type="subcellular location">
    <subcellularLocation>
        <location evidence="2 18">Mitochondrion inner membrane</location>
        <topology evidence="2 18">Multi-pass membrane protein</topology>
    </subcellularLocation>
</comment>
<keyword evidence="6" id="KW-0813">Transport</keyword>
<reference evidence="20" key="1">
    <citation type="submission" date="2010-01" db="EMBL/GenBank/DDBJ databases">
        <title>The complete mitochondrial genome of Alainites yixiani (Insecta: Ephemeroptera).</title>
        <authorList>
            <person name="Jia Y."/>
            <person name="Zhou C."/>
        </authorList>
    </citation>
    <scope>NUCLEOTIDE SEQUENCE</scope>
</reference>
<evidence type="ECO:0000256" key="15">
    <source>
        <dbReference type="ARBA" id="ARBA00023128"/>
    </source>
</evidence>
<dbReference type="Pfam" id="PF00361">
    <property type="entry name" value="Proton_antipo_M"/>
    <property type="match status" value="1"/>
</dbReference>
<dbReference type="InterPro" id="IPR050175">
    <property type="entry name" value="Complex_I_Subunit_2"/>
</dbReference>
<evidence type="ECO:0000256" key="5">
    <source>
        <dbReference type="ARBA" id="ARBA00021008"/>
    </source>
</evidence>
<evidence type="ECO:0000256" key="16">
    <source>
        <dbReference type="ARBA" id="ARBA00023136"/>
    </source>
</evidence>
<feature type="transmembrane region" description="Helical" evidence="18">
    <location>
        <begin position="188"/>
        <end position="216"/>
    </location>
</feature>
<dbReference type="EC" id="7.1.1.2" evidence="4 18"/>
<comment type="function">
    <text evidence="1">Core subunit of the mitochondrial membrane respiratory chain NADH dehydrogenase (Complex I) that is believed to belong to the minimal assembly required for catalysis. Complex I functions in the transfer of electrons from NADH to the respiratory chain. The immediate electron acceptor for the enzyme is believed to be ubiquinone.</text>
</comment>
<dbReference type="GO" id="GO:0006120">
    <property type="term" value="P:mitochondrial electron transport, NADH to ubiquinone"/>
    <property type="evidence" value="ECO:0007669"/>
    <property type="project" value="InterPro"/>
</dbReference>
<feature type="transmembrane region" description="Helical" evidence="18">
    <location>
        <begin position="236"/>
        <end position="257"/>
    </location>
</feature>
<feature type="transmembrane region" description="Helical" evidence="18">
    <location>
        <begin position="12"/>
        <end position="34"/>
    </location>
</feature>
<keyword evidence="14 18" id="KW-0830">Ubiquinone</keyword>
<evidence type="ECO:0000256" key="2">
    <source>
        <dbReference type="ARBA" id="ARBA00004448"/>
    </source>
</evidence>
<evidence type="ECO:0000256" key="12">
    <source>
        <dbReference type="ARBA" id="ARBA00022989"/>
    </source>
</evidence>
<evidence type="ECO:0000256" key="9">
    <source>
        <dbReference type="ARBA" id="ARBA00022792"/>
    </source>
</evidence>
<evidence type="ECO:0000259" key="19">
    <source>
        <dbReference type="Pfam" id="PF00361"/>
    </source>
</evidence>
<evidence type="ECO:0000256" key="4">
    <source>
        <dbReference type="ARBA" id="ARBA00012944"/>
    </source>
</evidence>
<evidence type="ECO:0000256" key="18">
    <source>
        <dbReference type="RuleBase" id="RU003403"/>
    </source>
</evidence>
<dbReference type="EMBL" id="GU479735">
    <property type="protein sequence ID" value="ADD62144.1"/>
    <property type="molecule type" value="Genomic_DNA"/>
</dbReference>
<evidence type="ECO:0000256" key="10">
    <source>
        <dbReference type="ARBA" id="ARBA00022967"/>
    </source>
</evidence>
<dbReference type="InterPro" id="IPR003917">
    <property type="entry name" value="NADH_UbQ_OxRdtase_chain2"/>
</dbReference>
<sequence>MMFTPTSCLYMFLLFISTLLSISSYTMVGAWLGLEVNLMSFIPLLISSRTFGASEGAMKYFFVQALSSLLLLTYVVVLFLLSPLGILLYDLKIDLMIMLVLFIKLGAAPFYHWFPGVVAGVDWGPGFILMTWQKVAPLILVGYFFSFDGIVAGVIMLSAIIGGVGGINQMSLRKMMAYSSINHMAWMIMGLIAGLSFSLIYFLVYMLTSAVLVFMMSEFGYYYVSQVFYTSTLGSGHVLLFLGWLSFGGLPPFIGFFPKWMIISVGLNSGLVFIMFLMVMMSLLSLFYYLRVSYIVYSQSSTLNFMHGVLSEVSSWWIYLLYFVMLSGLLMVPLGIQWV</sequence>
<geneLocation type="mitochondrion" evidence="20"/>
<keyword evidence="16 18" id="KW-0472">Membrane</keyword>
<comment type="function">
    <text evidence="18">Core subunit of the mitochondrial membrane respiratory chain NADH dehydrogenase (Complex I) which catalyzes electron transfer from NADH through the respiratory chain, using ubiquinone as an electron acceptor. Essential for the catalytic activity and assembly of complex I.</text>
</comment>
<organism evidence="20">
    <name type="scientific">Takobia yixiani</name>
    <dbReference type="NCBI Taxonomy" id="743459"/>
    <lineage>
        <taxon>Eukaryota</taxon>
        <taxon>Metazoa</taxon>
        <taxon>Ecdysozoa</taxon>
        <taxon>Arthropoda</taxon>
        <taxon>Hexapoda</taxon>
        <taxon>Insecta</taxon>
        <taxon>Pterygota</taxon>
        <taxon>Palaeoptera</taxon>
        <taxon>Ephemeroptera</taxon>
        <taxon>Pisciforma</taxon>
        <taxon>Baetidae</taxon>
        <taxon>Takobia</taxon>
    </lineage>
</organism>
<dbReference type="GO" id="GO:0008137">
    <property type="term" value="F:NADH dehydrogenase (ubiquinone) activity"/>
    <property type="evidence" value="ECO:0007669"/>
    <property type="project" value="UniProtKB-EC"/>
</dbReference>
<comment type="similarity">
    <text evidence="3 18">Belongs to the complex I subunit 2 family.</text>
</comment>
<evidence type="ECO:0000256" key="8">
    <source>
        <dbReference type="ARBA" id="ARBA00022692"/>
    </source>
</evidence>
<proteinExistence type="inferred from homology"/>
<feature type="transmembrane region" description="Helical" evidence="18">
    <location>
        <begin position="269"/>
        <end position="290"/>
    </location>
</feature>
<feature type="transmembrane region" description="Helical" evidence="18">
    <location>
        <begin position="316"/>
        <end position="336"/>
    </location>
</feature>
<evidence type="ECO:0000256" key="11">
    <source>
        <dbReference type="ARBA" id="ARBA00022982"/>
    </source>
</evidence>
<feature type="transmembrane region" description="Helical" evidence="18">
    <location>
        <begin position="61"/>
        <end position="81"/>
    </location>
</feature>
<evidence type="ECO:0000256" key="3">
    <source>
        <dbReference type="ARBA" id="ARBA00007012"/>
    </source>
</evidence>
<comment type="catalytic activity">
    <reaction evidence="17 18">
        <text>a ubiquinone + NADH + 5 H(+)(in) = a ubiquinol + NAD(+) + 4 H(+)(out)</text>
        <dbReference type="Rhea" id="RHEA:29091"/>
        <dbReference type="Rhea" id="RHEA-COMP:9565"/>
        <dbReference type="Rhea" id="RHEA-COMP:9566"/>
        <dbReference type="ChEBI" id="CHEBI:15378"/>
        <dbReference type="ChEBI" id="CHEBI:16389"/>
        <dbReference type="ChEBI" id="CHEBI:17976"/>
        <dbReference type="ChEBI" id="CHEBI:57540"/>
        <dbReference type="ChEBI" id="CHEBI:57945"/>
        <dbReference type="EC" id="7.1.1.2"/>
    </reaction>
</comment>
<keyword evidence="11 18" id="KW-0249">Electron transport</keyword>
<gene>
    <name evidence="20" type="primary">ND2</name>
</gene>
<feature type="transmembrane region" description="Helical" evidence="18">
    <location>
        <begin position="93"/>
        <end position="114"/>
    </location>
</feature>
<keyword evidence="10 18" id="KW-1278">Translocase</keyword>
<evidence type="ECO:0000313" key="20">
    <source>
        <dbReference type="EMBL" id="ADD62144.1"/>
    </source>
</evidence>
<evidence type="ECO:0000256" key="17">
    <source>
        <dbReference type="ARBA" id="ARBA00049551"/>
    </source>
</evidence>
<evidence type="ECO:0000256" key="6">
    <source>
        <dbReference type="ARBA" id="ARBA00022448"/>
    </source>
</evidence>
<protein>
    <recommendedName>
        <fullName evidence="5 18">NADH-ubiquinone oxidoreductase chain 2</fullName>
        <ecNumber evidence="4 18">7.1.1.2</ecNumber>
    </recommendedName>
</protein>
<evidence type="ECO:0000256" key="1">
    <source>
        <dbReference type="ARBA" id="ARBA00003257"/>
    </source>
</evidence>
<feature type="transmembrane region" description="Helical" evidence="18">
    <location>
        <begin position="134"/>
        <end position="167"/>
    </location>
</feature>
<keyword evidence="12 18" id="KW-1133">Transmembrane helix</keyword>
<name>X1W3E8_9INSE</name>
<keyword evidence="7 18" id="KW-0679">Respiratory chain</keyword>
<keyword evidence="9 18" id="KW-0999">Mitochondrion inner membrane</keyword>